<evidence type="ECO:0000256" key="1">
    <source>
        <dbReference type="SAM" id="MobiDB-lite"/>
    </source>
</evidence>
<dbReference type="EMBL" id="SRLO01001196">
    <property type="protein sequence ID" value="TNN40361.1"/>
    <property type="molecule type" value="Genomic_DNA"/>
</dbReference>
<feature type="region of interest" description="Disordered" evidence="1">
    <location>
        <begin position="1"/>
        <end position="55"/>
    </location>
</feature>
<feature type="compositionally biased region" description="Low complexity" evidence="1">
    <location>
        <begin position="34"/>
        <end position="55"/>
    </location>
</feature>
<proteinExistence type="predicted"/>
<feature type="compositionally biased region" description="Polar residues" evidence="1">
    <location>
        <begin position="83"/>
        <end position="92"/>
    </location>
</feature>
<feature type="region of interest" description="Disordered" evidence="1">
    <location>
        <begin position="83"/>
        <end position="102"/>
    </location>
</feature>
<organism evidence="2 3">
    <name type="scientific">Liparis tanakae</name>
    <name type="common">Tanaka's snailfish</name>
    <dbReference type="NCBI Taxonomy" id="230148"/>
    <lineage>
        <taxon>Eukaryota</taxon>
        <taxon>Metazoa</taxon>
        <taxon>Chordata</taxon>
        <taxon>Craniata</taxon>
        <taxon>Vertebrata</taxon>
        <taxon>Euteleostomi</taxon>
        <taxon>Actinopterygii</taxon>
        <taxon>Neopterygii</taxon>
        <taxon>Teleostei</taxon>
        <taxon>Neoteleostei</taxon>
        <taxon>Acanthomorphata</taxon>
        <taxon>Eupercaria</taxon>
        <taxon>Perciformes</taxon>
        <taxon>Cottioidei</taxon>
        <taxon>Cottales</taxon>
        <taxon>Liparidae</taxon>
        <taxon>Liparis</taxon>
    </lineage>
</organism>
<sequence length="102" mass="10600">MGPVPRSEVTDTPDQSLTGAGLERTGNVWKSSDRASSARPLSLLRSSSSSSSSCCFMAPACSAAAARLASIVSISLAWERSMADTSSENRQTLPAVWCSTAS</sequence>
<gene>
    <name evidence="2" type="ORF">EYF80_049474</name>
</gene>
<dbReference type="Proteomes" id="UP000314294">
    <property type="component" value="Unassembled WGS sequence"/>
</dbReference>
<evidence type="ECO:0000313" key="3">
    <source>
        <dbReference type="Proteomes" id="UP000314294"/>
    </source>
</evidence>
<accession>A0A4Z2FHH0</accession>
<name>A0A4Z2FHH0_9TELE</name>
<dbReference type="AlphaFoldDB" id="A0A4Z2FHH0"/>
<evidence type="ECO:0000313" key="2">
    <source>
        <dbReference type="EMBL" id="TNN40361.1"/>
    </source>
</evidence>
<protein>
    <submittedName>
        <fullName evidence="2">Uncharacterized protein</fullName>
    </submittedName>
</protein>
<comment type="caution">
    <text evidence="2">The sequence shown here is derived from an EMBL/GenBank/DDBJ whole genome shotgun (WGS) entry which is preliminary data.</text>
</comment>
<keyword evidence="3" id="KW-1185">Reference proteome</keyword>
<reference evidence="2 3" key="1">
    <citation type="submission" date="2019-03" db="EMBL/GenBank/DDBJ databases">
        <title>First draft genome of Liparis tanakae, snailfish: a comprehensive survey of snailfish specific genes.</title>
        <authorList>
            <person name="Kim W."/>
            <person name="Song I."/>
            <person name="Jeong J.-H."/>
            <person name="Kim D."/>
            <person name="Kim S."/>
            <person name="Ryu S."/>
            <person name="Song J.Y."/>
            <person name="Lee S.K."/>
        </authorList>
    </citation>
    <scope>NUCLEOTIDE SEQUENCE [LARGE SCALE GENOMIC DNA]</scope>
    <source>
        <tissue evidence="2">Muscle</tissue>
    </source>
</reference>